<accession>E8UBA4</accession>
<feature type="domain" description="PatA-like N-terminal" evidence="1">
    <location>
        <begin position="2"/>
        <end position="99"/>
    </location>
</feature>
<keyword evidence="3" id="KW-1185">Reference proteome</keyword>
<organism evidence="2 3">
    <name type="scientific">Deinococcus maricopensis (strain DSM 21211 / LMG 22137 / NRRL B-23946 / LB-34)</name>
    <dbReference type="NCBI Taxonomy" id="709986"/>
    <lineage>
        <taxon>Bacteria</taxon>
        <taxon>Thermotogati</taxon>
        <taxon>Deinococcota</taxon>
        <taxon>Deinococci</taxon>
        <taxon>Deinococcales</taxon>
        <taxon>Deinococcaceae</taxon>
        <taxon>Deinococcus</taxon>
    </lineage>
</organism>
<dbReference type="RefSeq" id="WP_013557847.1">
    <property type="nucleotide sequence ID" value="NC_014958.1"/>
</dbReference>
<dbReference type="KEGG" id="dmr:Deima_2713"/>
<proteinExistence type="predicted"/>
<evidence type="ECO:0000313" key="3">
    <source>
        <dbReference type="Proteomes" id="UP000008635"/>
    </source>
</evidence>
<gene>
    <name evidence="2" type="ordered locus">Deima_2713</name>
</gene>
<reference evidence="3" key="2">
    <citation type="submission" date="2011-01" db="EMBL/GenBank/DDBJ databases">
        <title>The complete genome of Deinococcus maricopensis DSM 21211.</title>
        <authorList>
            <consortium name="US DOE Joint Genome Institute (JGI-PGF)"/>
            <person name="Lucas S."/>
            <person name="Copeland A."/>
            <person name="Lapidus A."/>
            <person name="Goodwin L."/>
            <person name="Pitluck S."/>
            <person name="Kyrpides N."/>
            <person name="Mavromatis K."/>
            <person name="Pagani I."/>
            <person name="Ivanova N."/>
            <person name="Ovchinnikova G."/>
            <person name="Zeytun A."/>
            <person name="Detter J.C."/>
            <person name="Han C."/>
            <person name="Land M."/>
            <person name="Hauser L."/>
            <person name="Markowitz V."/>
            <person name="Cheng J.-F."/>
            <person name="Hugenholtz P."/>
            <person name="Woyke T."/>
            <person name="Wu D."/>
            <person name="Pukall R."/>
            <person name="Gehrich-Schroeter G."/>
            <person name="Brambilla E."/>
            <person name="Klenk H.-P."/>
            <person name="Eisen J.A."/>
        </authorList>
    </citation>
    <scope>NUCLEOTIDE SEQUENCE [LARGE SCALE GENOMIC DNA]</scope>
    <source>
        <strain evidence="3">DSM 21211 / LMG 22137 / NRRL B-23946 / LB-34</strain>
    </source>
</reference>
<dbReference type="Proteomes" id="UP000008635">
    <property type="component" value="Chromosome"/>
</dbReference>
<dbReference type="OrthoDB" id="61762at2"/>
<protein>
    <recommendedName>
        <fullName evidence="1">PatA-like N-terminal domain-containing protein</fullName>
    </recommendedName>
</protein>
<reference evidence="2 3" key="1">
    <citation type="journal article" date="2011" name="Stand. Genomic Sci.">
        <title>Complete genome sequence of Deinococcus maricopensis type strain (LB-34).</title>
        <authorList>
            <person name="Pukall R."/>
            <person name="Zeytun A."/>
            <person name="Lucas S."/>
            <person name="Lapidus A."/>
            <person name="Hammon N."/>
            <person name="Deshpande S."/>
            <person name="Nolan M."/>
            <person name="Cheng J.F."/>
            <person name="Pitluck S."/>
            <person name="Liolios K."/>
            <person name="Pagani I."/>
            <person name="Mikhailova N."/>
            <person name="Ivanova N."/>
            <person name="Mavromatis K."/>
            <person name="Pati A."/>
            <person name="Tapia R."/>
            <person name="Han C."/>
            <person name="Goodwin L."/>
            <person name="Chen A."/>
            <person name="Palaniappan K."/>
            <person name="Land M."/>
            <person name="Hauser L."/>
            <person name="Chang Y.J."/>
            <person name="Jeffries C.D."/>
            <person name="Brambilla E.M."/>
            <person name="Rohde M."/>
            <person name="Goker M."/>
            <person name="Detter J.C."/>
            <person name="Woyke T."/>
            <person name="Bristow J."/>
            <person name="Eisen J.A."/>
            <person name="Markowitz V."/>
            <person name="Hugenholtz P."/>
            <person name="Kyrpides N.C."/>
            <person name="Klenk H.P."/>
        </authorList>
    </citation>
    <scope>NUCLEOTIDE SEQUENCE [LARGE SCALE GENOMIC DNA]</scope>
    <source>
        <strain evidence="3">DSM 21211 / LMG 22137 / NRRL B-23946 / LB-34</strain>
    </source>
</reference>
<dbReference type="EMBL" id="CP002454">
    <property type="protein sequence ID" value="ADV68343.1"/>
    <property type="molecule type" value="Genomic_DNA"/>
</dbReference>
<dbReference type="STRING" id="709986.Deima_2713"/>
<dbReference type="HOGENOM" id="CLU_1128634_0_0_0"/>
<sequence length="247" mass="27234">MQGLISDVPLIGVLELIHVSRKTGVLDVDAEIPYTLAFVNGEVVEGGILDWLGLDAIYSGPLVPEQGQFTFSVRDVTGAPIQHYQKLSADWARFSDEWERVCEVIGSPSRVLVGDHPGFEEARSVRAVARTTDEPLFEVAQRAAEAVAAGKLHTEDRFAWFGLRIRRGDDTANHPIAQQLDGDRNLGDIVGAGNNISAVRAFLLDEIRAGRRFAGSGWVLRDLVWEQRYLEGGAEDLDHEAEDFDIL</sequence>
<name>E8UBA4_DEIML</name>
<dbReference type="AlphaFoldDB" id="E8UBA4"/>
<dbReference type="Pfam" id="PF14332">
    <property type="entry name" value="DUF4388"/>
    <property type="match status" value="1"/>
</dbReference>
<evidence type="ECO:0000259" key="1">
    <source>
        <dbReference type="Pfam" id="PF14332"/>
    </source>
</evidence>
<evidence type="ECO:0000313" key="2">
    <source>
        <dbReference type="EMBL" id="ADV68343.1"/>
    </source>
</evidence>
<dbReference type="InterPro" id="IPR025497">
    <property type="entry name" value="PatA-like_N"/>
</dbReference>
<dbReference type="eggNOG" id="ENOG502ZF0Q">
    <property type="taxonomic scope" value="Bacteria"/>
</dbReference>